<protein>
    <recommendedName>
        <fullName evidence="2">3-deoxy-manno-octulosonate cytidylyltransferase</fullName>
    </recommendedName>
</protein>
<gene>
    <name evidence="1" type="ORF">SDC9_208174</name>
</gene>
<dbReference type="EMBL" id="VSSQ01135728">
    <property type="protein sequence ID" value="MPN60446.1"/>
    <property type="molecule type" value="Genomic_DNA"/>
</dbReference>
<organism evidence="1">
    <name type="scientific">bioreactor metagenome</name>
    <dbReference type="NCBI Taxonomy" id="1076179"/>
    <lineage>
        <taxon>unclassified sequences</taxon>
        <taxon>metagenomes</taxon>
        <taxon>ecological metagenomes</taxon>
    </lineage>
</organism>
<reference evidence="1" key="1">
    <citation type="submission" date="2019-08" db="EMBL/GenBank/DDBJ databases">
        <authorList>
            <person name="Kucharzyk K."/>
            <person name="Murdoch R.W."/>
            <person name="Higgins S."/>
            <person name="Loffler F."/>
        </authorList>
    </citation>
    <scope>NUCLEOTIDE SEQUENCE</scope>
</reference>
<sequence length="55" mass="6429">MKEESLEQLRILEHGYTMTVIATKYPSLGPNVNTEEDLQIVRKILAEEKDKNRQQ</sequence>
<evidence type="ECO:0000313" key="1">
    <source>
        <dbReference type="EMBL" id="MPN60446.1"/>
    </source>
</evidence>
<evidence type="ECO:0008006" key="2">
    <source>
        <dbReference type="Google" id="ProtNLM"/>
    </source>
</evidence>
<proteinExistence type="predicted"/>
<comment type="caution">
    <text evidence="1">The sequence shown here is derived from an EMBL/GenBank/DDBJ whole genome shotgun (WGS) entry which is preliminary data.</text>
</comment>
<dbReference type="Gene3D" id="3.90.550.10">
    <property type="entry name" value="Spore Coat Polysaccharide Biosynthesis Protein SpsA, Chain A"/>
    <property type="match status" value="1"/>
</dbReference>
<accession>A0A645JAJ7</accession>
<dbReference type="InterPro" id="IPR029044">
    <property type="entry name" value="Nucleotide-diphossugar_trans"/>
</dbReference>
<name>A0A645JAJ7_9ZZZZ</name>
<dbReference type="AlphaFoldDB" id="A0A645JAJ7"/>